<organism evidence="7 8">
    <name type="scientific">Bifidobacterium longum subsp. infantis</name>
    <dbReference type="NCBI Taxonomy" id="1682"/>
    <lineage>
        <taxon>Bacteria</taxon>
        <taxon>Bacillati</taxon>
        <taxon>Actinomycetota</taxon>
        <taxon>Actinomycetes</taxon>
        <taxon>Bifidobacteriales</taxon>
        <taxon>Bifidobacteriaceae</taxon>
        <taxon>Bifidobacterium</taxon>
    </lineage>
</organism>
<evidence type="ECO:0000256" key="4">
    <source>
        <dbReference type="ARBA" id="ARBA00022989"/>
    </source>
</evidence>
<feature type="transmembrane region" description="Helical" evidence="6">
    <location>
        <begin position="413"/>
        <end position="432"/>
    </location>
</feature>
<feature type="transmembrane region" description="Helical" evidence="6">
    <location>
        <begin position="114"/>
        <end position="130"/>
    </location>
</feature>
<sequence length="485" mass="54548">MGKYKNLLLNIGLFTLNTVSTKLITFLLVPLYTYFLTAAQYGVTDMSLTVAGLITPVVTLSIGDATTRYVINDPDDKERYISVGFWITLLGCLIMLFLLPLLRLPVFGGLGNYQWFYLAYFVSSAFNTYMANVARGLNQVKLITWASIASSLVSASSAGLLIGLFDWKVEGYFISLILGGLVAIVIYLLFGGSWRYVSIPRIDRDRRFTKKMLLYSLPLMPNAIFWWIGTSVNRFFITSMLGIGASGLFAAASKIPNVMNMVSSTFWQAWSLSAFQEFKKVDTRKFYSNVFAVFRTFCFLAASGLVWLSPWLASLLLQKKFYDSWVIIPILILAFLLNVFAGFYGTVFTASMKTKYLMTSTAIPAIAVIVLTWLLINVAGLQGAAWAMVGSNLIMYVMRVFMASSIVKITVNWPFMLTNIIIVTFQACVMSWQVPMYMLLSGLLFVSVFVVSILDIYPVMMDLISVIKGRRSKREHAKHIRRTRI</sequence>
<feature type="transmembrane region" description="Helical" evidence="6">
    <location>
        <begin position="49"/>
        <end position="71"/>
    </location>
</feature>
<comment type="subcellular location">
    <subcellularLocation>
        <location evidence="1">Cell membrane</location>
        <topology evidence="1">Multi-pass membrane protein</topology>
    </subcellularLocation>
</comment>
<dbReference type="Proteomes" id="UP000494246">
    <property type="component" value="Unassembled WGS sequence"/>
</dbReference>
<keyword evidence="5 6" id="KW-0472">Membrane</keyword>
<keyword evidence="2" id="KW-1003">Cell membrane</keyword>
<evidence type="ECO:0000256" key="2">
    <source>
        <dbReference type="ARBA" id="ARBA00022475"/>
    </source>
</evidence>
<feature type="transmembrane region" description="Helical" evidence="6">
    <location>
        <begin position="286"/>
        <end position="313"/>
    </location>
</feature>
<evidence type="ECO:0000313" key="8">
    <source>
        <dbReference type="Proteomes" id="UP000494246"/>
    </source>
</evidence>
<name>A0A8U0L9K8_BIFLI</name>
<feature type="transmembrane region" description="Helical" evidence="6">
    <location>
        <begin position="171"/>
        <end position="191"/>
    </location>
</feature>
<evidence type="ECO:0000256" key="3">
    <source>
        <dbReference type="ARBA" id="ARBA00022692"/>
    </source>
</evidence>
<feature type="transmembrane region" description="Helical" evidence="6">
    <location>
        <begin position="142"/>
        <end position="165"/>
    </location>
</feature>
<keyword evidence="4 6" id="KW-1133">Transmembrane helix</keyword>
<feature type="transmembrane region" description="Helical" evidence="6">
    <location>
        <begin position="7"/>
        <end position="29"/>
    </location>
</feature>
<feature type="transmembrane region" description="Helical" evidence="6">
    <location>
        <begin position="438"/>
        <end position="464"/>
    </location>
</feature>
<proteinExistence type="predicted"/>
<dbReference type="InterPro" id="IPR050833">
    <property type="entry name" value="Poly_Biosynth_Transport"/>
</dbReference>
<keyword evidence="3 6" id="KW-0812">Transmembrane</keyword>
<dbReference type="PANTHER" id="PTHR30250">
    <property type="entry name" value="PST FAMILY PREDICTED COLANIC ACID TRANSPORTER"/>
    <property type="match status" value="1"/>
</dbReference>
<dbReference type="InterPro" id="IPR002797">
    <property type="entry name" value="Polysacc_synth"/>
</dbReference>
<feature type="transmembrane region" description="Helical" evidence="6">
    <location>
        <begin position="212"/>
        <end position="229"/>
    </location>
</feature>
<evidence type="ECO:0000256" key="5">
    <source>
        <dbReference type="ARBA" id="ARBA00023136"/>
    </source>
</evidence>
<dbReference type="Pfam" id="PF01943">
    <property type="entry name" value="Polysacc_synt"/>
    <property type="match status" value="1"/>
</dbReference>
<feature type="transmembrane region" description="Helical" evidence="6">
    <location>
        <begin position="83"/>
        <end position="102"/>
    </location>
</feature>
<dbReference type="GO" id="GO:0005886">
    <property type="term" value="C:plasma membrane"/>
    <property type="evidence" value="ECO:0007669"/>
    <property type="project" value="UniProtKB-SubCell"/>
</dbReference>
<reference evidence="7 8" key="1">
    <citation type="submission" date="2019-10" db="EMBL/GenBank/DDBJ databases">
        <authorList>
            <consortium name="Melissa Lawson"/>
            <person name="O'neill I."/>
        </authorList>
    </citation>
    <scope>NUCLEOTIDE SEQUENCE [LARGE SCALE GENOMIC DNA]</scope>
    <source>
        <strain evidence="7">LH_23</strain>
    </source>
</reference>
<dbReference type="RefSeq" id="WP_174772854.1">
    <property type="nucleotide sequence ID" value="NZ_CABWKH010000012.1"/>
</dbReference>
<evidence type="ECO:0000256" key="1">
    <source>
        <dbReference type="ARBA" id="ARBA00004651"/>
    </source>
</evidence>
<feature type="transmembrane region" description="Helical" evidence="6">
    <location>
        <begin position="325"/>
        <end position="344"/>
    </location>
</feature>
<accession>A0A8U0L9K8</accession>
<protein>
    <submittedName>
        <fullName evidence="7">Polysaccharide biosynthesis protein</fullName>
    </submittedName>
</protein>
<dbReference type="AlphaFoldDB" id="A0A8U0L9K8"/>
<feature type="transmembrane region" description="Helical" evidence="6">
    <location>
        <begin position="382"/>
        <end position="401"/>
    </location>
</feature>
<evidence type="ECO:0000313" key="7">
    <source>
        <dbReference type="EMBL" id="VWQ35326.1"/>
    </source>
</evidence>
<feature type="transmembrane region" description="Helical" evidence="6">
    <location>
        <begin position="235"/>
        <end position="252"/>
    </location>
</feature>
<dbReference type="PANTHER" id="PTHR30250:SF11">
    <property type="entry name" value="O-ANTIGEN TRANSPORTER-RELATED"/>
    <property type="match status" value="1"/>
</dbReference>
<gene>
    <name evidence="7" type="ORF">BIFLH23_01051</name>
</gene>
<comment type="caution">
    <text evidence="7">The sequence shown here is derived from an EMBL/GenBank/DDBJ whole genome shotgun (WGS) entry which is preliminary data.</text>
</comment>
<feature type="transmembrane region" description="Helical" evidence="6">
    <location>
        <begin position="356"/>
        <end position="376"/>
    </location>
</feature>
<dbReference type="EMBL" id="CABWKH010000012">
    <property type="protein sequence ID" value="VWQ35326.1"/>
    <property type="molecule type" value="Genomic_DNA"/>
</dbReference>
<evidence type="ECO:0000256" key="6">
    <source>
        <dbReference type="SAM" id="Phobius"/>
    </source>
</evidence>